<dbReference type="RefSeq" id="XP_064661897.1">
    <property type="nucleotide sequence ID" value="XM_064800558.1"/>
</dbReference>
<accession>A0AAV9PJT4</accession>
<reference evidence="1 2" key="1">
    <citation type="submission" date="2023-08" db="EMBL/GenBank/DDBJ databases">
        <title>Black Yeasts Isolated from many extreme environments.</title>
        <authorList>
            <person name="Coleine C."/>
            <person name="Stajich J.E."/>
            <person name="Selbmann L."/>
        </authorList>
    </citation>
    <scope>NUCLEOTIDE SEQUENCE [LARGE SCALE GENOMIC DNA]</scope>
    <source>
        <strain evidence="1 2">CCFEE 5935</strain>
    </source>
</reference>
<name>A0AAV9PJT4_9PEZI</name>
<proteinExistence type="predicted"/>
<evidence type="ECO:0000313" key="2">
    <source>
        <dbReference type="Proteomes" id="UP001337655"/>
    </source>
</evidence>
<protein>
    <recommendedName>
        <fullName evidence="3">BTB domain-containing protein</fullName>
    </recommendedName>
</protein>
<organism evidence="1 2">
    <name type="scientific">Saxophila tyrrhenica</name>
    <dbReference type="NCBI Taxonomy" id="1690608"/>
    <lineage>
        <taxon>Eukaryota</taxon>
        <taxon>Fungi</taxon>
        <taxon>Dikarya</taxon>
        <taxon>Ascomycota</taxon>
        <taxon>Pezizomycotina</taxon>
        <taxon>Dothideomycetes</taxon>
        <taxon>Dothideomycetidae</taxon>
        <taxon>Mycosphaerellales</taxon>
        <taxon>Extremaceae</taxon>
        <taxon>Saxophila</taxon>
    </lineage>
</organism>
<evidence type="ECO:0008006" key="3">
    <source>
        <dbReference type="Google" id="ProtNLM"/>
    </source>
</evidence>
<dbReference type="AlphaFoldDB" id="A0AAV9PJT4"/>
<evidence type="ECO:0000313" key="1">
    <source>
        <dbReference type="EMBL" id="KAK5173179.1"/>
    </source>
</evidence>
<sequence length="254" mass="28829">MVPVPTRDSKVPEAHGFDASLGLTTINVGMPSVRFYGHQPLLQSSEFFRIRSKSQWQTGQAVDLPDVGAHTFNTYGNWLYSRNLPTIVDVPGDLPPACGFEWNVLASAYILGEMLLDAAFRDTVIDSLQRKQCRCGKKELCLGTHMAAEKLFAGTAESSMARKWAIDVAARSMAMGDVEASLLSKNLIDAAQAWLNAPQRHREDVCFEYHCHGEVEECYMDNERCYLPDELHLMMKRPELFEDREKVRSWIRRR</sequence>
<dbReference type="GeneID" id="89924648"/>
<gene>
    <name evidence="1" type="ORF">LTR77_003301</name>
</gene>
<dbReference type="EMBL" id="JAVRRT010000004">
    <property type="protein sequence ID" value="KAK5173179.1"/>
    <property type="molecule type" value="Genomic_DNA"/>
</dbReference>
<comment type="caution">
    <text evidence="1">The sequence shown here is derived from an EMBL/GenBank/DDBJ whole genome shotgun (WGS) entry which is preliminary data.</text>
</comment>
<dbReference type="Proteomes" id="UP001337655">
    <property type="component" value="Unassembled WGS sequence"/>
</dbReference>
<keyword evidence="2" id="KW-1185">Reference proteome</keyword>